<evidence type="ECO:0000313" key="2">
    <source>
        <dbReference type="Proteomes" id="UP000198304"/>
    </source>
</evidence>
<reference evidence="1 2" key="1">
    <citation type="submission" date="2017-06" db="EMBL/GenBank/DDBJ databases">
        <authorList>
            <person name="Kim H.J."/>
            <person name="Triplett B.A."/>
        </authorList>
    </citation>
    <scope>NUCLEOTIDE SEQUENCE [LARGE SCALE GENOMIC DNA]</scope>
    <source>
        <strain evidence="1 2">SCA</strain>
    </source>
</reference>
<feature type="non-terminal residue" evidence="1">
    <location>
        <position position="1"/>
    </location>
</feature>
<dbReference type="Gene3D" id="3.40.630.10">
    <property type="entry name" value="Zn peptidases"/>
    <property type="match status" value="1"/>
</dbReference>
<keyword evidence="2" id="KW-1185">Reference proteome</keyword>
<gene>
    <name evidence="1" type="ORF">SAMN05446037_101687</name>
</gene>
<dbReference type="EMBL" id="FZOJ01000016">
    <property type="protein sequence ID" value="SNS67865.1"/>
    <property type="molecule type" value="Genomic_DNA"/>
</dbReference>
<sequence length="45" mass="4961">FKDFAPIHNPKFNPDEDALAVGVELMVEAALSFCMDTEETMVSVT</sequence>
<accession>A0A239GG35</accession>
<dbReference type="AlphaFoldDB" id="A0A239GG35"/>
<proteinExistence type="predicted"/>
<protein>
    <submittedName>
        <fullName evidence="1">Uncharacterized protein</fullName>
    </submittedName>
</protein>
<name>A0A239GG35_9FIRM</name>
<dbReference type="Proteomes" id="UP000198304">
    <property type="component" value="Unassembled WGS sequence"/>
</dbReference>
<organism evidence="1 2">
    <name type="scientific">Anaerovirgula multivorans</name>
    <dbReference type="NCBI Taxonomy" id="312168"/>
    <lineage>
        <taxon>Bacteria</taxon>
        <taxon>Bacillati</taxon>
        <taxon>Bacillota</taxon>
        <taxon>Clostridia</taxon>
        <taxon>Peptostreptococcales</taxon>
        <taxon>Natronincolaceae</taxon>
        <taxon>Anaerovirgula</taxon>
    </lineage>
</organism>
<evidence type="ECO:0000313" key="1">
    <source>
        <dbReference type="EMBL" id="SNS67865.1"/>
    </source>
</evidence>